<sequence length="375" mass="42682">MYRPQFNGREQAALMLDILRSTTDCDMETCKRAAVLITRQLAVTVNSPEDLSEIGTYIDEDDIVDVDSCFDAKTFDEQVELLRMVVIQRSGPGRISYDSSEDVYLCEQMDTAVDILTKADKHVVEHKLNSKFEFVDDIIRIYQLSQSSSLQANVLKCLSALAKVSKRINVYLLSTNFVSEVVLNTDLTQLGNVHTGKAIEFFISVFDCEEEACESLYDHMNSIFIANMITVANSNRVMHFLMNFIRPRSTEIISEAFQRLEHGRGFGHTVTEYVNKLSTTDDERALKVFLVIYNVDSNDRFFYANDLNVVSGVLERMINDTSYRPMRLLALHVAARMIEQGGRSTYPHIINSCHALLMRDDLTEDELQLASNLCR</sequence>
<dbReference type="Proteomes" id="UP001175271">
    <property type="component" value="Unassembled WGS sequence"/>
</dbReference>
<proteinExistence type="predicted"/>
<protein>
    <recommendedName>
        <fullName evidence="3">SPIN90/Ldb17 leucine-rich domain-containing protein</fullName>
    </recommendedName>
</protein>
<dbReference type="EMBL" id="JAUCMV010000005">
    <property type="protein sequence ID" value="KAK0400410.1"/>
    <property type="molecule type" value="Genomic_DNA"/>
</dbReference>
<name>A0AA39H778_9BILA</name>
<evidence type="ECO:0008006" key="3">
    <source>
        <dbReference type="Google" id="ProtNLM"/>
    </source>
</evidence>
<keyword evidence="2" id="KW-1185">Reference proteome</keyword>
<reference evidence="1" key="1">
    <citation type="submission" date="2023-06" db="EMBL/GenBank/DDBJ databases">
        <title>Genomic analysis of the entomopathogenic nematode Steinernema hermaphroditum.</title>
        <authorList>
            <person name="Schwarz E.M."/>
            <person name="Heppert J.K."/>
            <person name="Baniya A."/>
            <person name="Schwartz H.T."/>
            <person name="Tan C.-H."/>
            <person name="Antoshechkin I."/>
            <person name="Sternberg P.W."/>
            <person name="Goodrich-Blair H."/>
            <person name="Dillman A.R."/>
        </authorList>
    </citation>
    <scope>NUCLEOTIDE SEQUENCE</scope>
    <source>
        <strain evidence="1">PS9179</strain>
        <tissue evidence="1">Whole animal</tissue>
    </source>
</reference>
<comment type="caution">
    <text evidence="1">The sequence shown here is derived from an EMBL/GenBank/DDBJ whole genome shotgun (WGS) entry which is preliminary data.</text>
</comment>
<accession>A0AA39H778</accession>
<dbReference type="AlphaFoldDB" id="A0AA39H778"/>
<evidence type="ECO:0000313" key="1">
    <source>
        <dbReference type="EMBL" id="KAK0400410.1"/>
    </source>
</evidence>
<evidence type="ECO:0000313" key="2">
    <source>
        <dbReference type="Proteomes" id="UP001175271"/>
    </source>
</evidence>
<organism evidence="1 2">
    <name type="scientific">Steinernema hermaphroditum</name>
    <dbReference type="NCBI Taxonomy" id="289476"/>
    <lineage>
        <taxon>Eukaryota</taxon>
        <taxon>Metazoa</taxon>
        <taxon>Ecdysozoa</taxon>
        <taxon>Nematoda</taxon>
        <taxon>Chromadorea</taxon>
        <taxon>Rhabditida</taxon>
        <taxon>Tylenchina</taxon>
        <taxon>Panagrolaimomorpha</taxon>
        <taxon>Strongyloidoidea</taxon>
        <taxon>Steinernematidae</taxon>
        <taxon>Steinernema</taxon>
    </lineage>
</organism>
<gene>
    <name evidence="1" type="ORF">QR680_003478</name>
</gene>